<gene>
    <name evidence="1" type="ORF">MCM1_2767</name>
</gene>
<reference evidence="2" key="1">
    <citation type="submission" date="2014-06" db="EMBL/GenBank/DDBJ databases">
        <title>The complete genome sequence of Methanosarcina barkeri CM1.</title>
        <authorList>
            <consortium name="Pastoral Greenhouse Gas Research Consortium"/>
            <person name="Lambie S.C."/>
            <person name="Leahy S.C."/>
            <person name="Kelly W.J."/>
            <person name="Li D."/>
            <person name="Reilly K."/>
            <person name="Attwood G.T."/>
            <person name="Altermann E."/>
        </authorList>
    </citation>
    <scope>NUCLEOTIDE SEQUENCE [LARGE SCALE GENOMIC DNA]</scope>
    <source>
        <strain evidence="2">CM1</strain>
    </source>
</reference>
<dbReference type="AlphaFoldDB" id="A0A0G3CCS0"/>
<name>A0A0G3CCS0_METBA</name>
<evidence type="ECO:0000313" key="1">
    <source>
        <dbReference type="EMBL" id="AKJ39766.1"/>
    </source>
</evidence>
<dbReference type="GeneID" id="43508217"/>
<dbReference type="Proteomes" id="UP000035331">
    <property type="component" value="Chromosome"/>
</dbReference>
<proteinExistence type="predicted"/>
<dbReference type="EMBL" id="CP008746">
    <property type="protein sequence ID" value="AKJ39766.1"/>
    <property type="molecule type" value="Genomic_DNA"/>
</dbReference>
<organism evidence="1 2">
    <name type="scientific">Methanosarcina barkeri CM1</name>
    <dbReference type="NCBI Taxonomy" id="796385"/>
    <lineage>
        <taxon>Archaea</taxon>
        <taxon>Methanobacteriati</taxon>
        <taxon>Methanobacteriota</taxon>
        <taxon>Stenosarchaea group</taxon>
        <taxon>Methanomicrobia</taxon>
        <taxon>Methanosarcinales</taxon>
        <taxon>Methanosarcinaceae</taxon>
        <taxon>Methanosarcina</taxon>
    </lineage>
</organism>
<protein>
    <submittedName>
        <fullName evidence="1">Uncharacterized protein</fullName>
    </submittedName>
</protein>
<dbReference type="RefSeq" id="WP_158498964.1">
    <property type="nucleotide sequence ID" value="NZ_CP008746.1"/>
</dbReference>
<sequence>MNKINHEAKAIYAQHKEIYDHWVKGSDPFRKAIAKTIINASATDNTNENEVGAVL</sequence>
<reference evidence="1 2" key="2">
    <citation type="journal article" date="2015" name="Stand. Genomic Sci.">
        <title>The complete genome sequence of the rumen methanogen Methanosarcina barkeri CM1.</title>
        <authorList>
            <person name="Lambie S.C."/>
            <person name="Kelly W.J."/>
            <person name="Leahy S.C."/>
            <person name="Li D."/>
            <person name="Reilly K."/>
            <person name="McAllister T.A."/>
            <person name="Valle E.R."/>
            <person name="Attwood G.T."/>
            <person name="Altermann E."/>
        </authorList>
    </citation>
    <scope>NUCLEOTIDE SEQUENCE [LARGE SCALE GENOMIC DNA]</scope>
    <source>
        <strain evidence="1 2">CM1</strain>
    </source>
</reference>
<evidence type="ECO:0000313" key="2">
    <source>
        <dbReference type="Proteomes" id="UP000035331"/>
    </source>
</evidence>
<dbReference type="PATRIC" id="fig|796385.3.peg.3402"/>
<accession>A0A0G3CCS0</accession>